<gene>
    <name evidence="3" type="ORF">MOZ60_11320</name>
</gene>
<organism evidence="3 4">
    <name type="scientific">Grylomicrobium aquisgranensis</name>
    <dbReference type="NCBI Taxonomy" id="2926318"/>
    <lineage>
        <taxon>Bacteria</taxon>
        <taxon>Bacillati</taxon>
        <taxon>Bacillota</taxon>
        <taxon>Erysipelotrichia</taxon>
        <taxon>Erysipelotrichales</taxon>
        <taxon>Erysipelotrichaceae</taxon>
        <taxon>Grylomicrobium</taxon>
    </lineage>
</organism>
<dbReference type="EMBL" id="JALBUR010000064">
    <property type="protein sequence ID" value="MDX8420666.1"/>
    <property type="molecule type" value="Genomic_DNA"/>
</dbReference>
<feature type="compositionally biased region" description="Basic and acidic residues" evidence="1">
    <location>
        <begin position="180"/>
        <end position="191"/>
    </location>
</feature>
<evidence type="ECO:0000313" key="3">
    <source>
        <dbReference type="EMBL" id="MDX8420666.1"/>
    </source>
</evidence>
<sequence length="224" mass="25177">MVESNETVPCPECSHELVYRDSVKRYGRYYNDKISAYLIRRLKCTNPSCHRLHRELPDFLVPFRHYVSTVIEECSDGTVGIDDPAFEALPCEKTFHRWKTWLRESKTQIEGLLNSIQAGNGGFIPELKKSVDSLLDHFRKLTDGWLSEIVRCLCNTGCSLPRKSAPDLSCDTDENCLSSPEKEDFHHESKSCTELAGQRGTEKVPDDLAITGRDPGSGKKAGGP</sequence>
<protein>
    <submittedName>
        <fullName evidence="3">DUF6431 domain-containing protein</fullName>
    </submittedName>
</protein>
<reference evidence="3 4" key="1">
    <citation type="submission" date="2022-03" db="EMBL/GenBank/DDBJ databases">
        <title>Novel taxa within the pig intestine.</title>
        <authorList>
            <person name="Wylensek D."/>
            <person name="Bishof K."/>
            <person name="Afrizal A."/>
            <person name="Clavel T."/>
        </authorList>
    </citation>
    <scope>NUCLEOTIDE SEQUENCE [LARGE SCALE GENOMIC DNA]</scope>
    <source>
        <strain evidence="3 4">CLA-KB-P133</strain>
    </source>
</reference>
<name>A0AB35U661_9FIRM</name>
<dbReference type="Proteomes" id="UP001286174">
    <property type="component" value="Unassembled WGS sequence"/>
</dbReference>
<dbReference type="InterPro" id="IPR045536">
    <property type="entry name" value="DUF6431"/>
</dbReference>
<evidence type="ECO:0000256" key="1">
    <source>
        <dbReference type="SAM" id="MobiDB-lite"/>
    </source>
</evidence>
<dbReference type="AlphaFoldDB" id="A0AB35U661"/>
<evidence type="ECO:0000313" key="4">
    <source>
        <dbReference type="Proteomes" id="UP001286174"/>
    </source>
</evidence>
<dbReference type="Pfam" id="PF20020">
    <property type="entry name" value="DUF6431"/>
    <property type="match status" value="1"/>
</dbReference>
<feature type="region of interest" description="Disordered" evidence="1">
    <location>
        <begin position="179"/>
        <end position="224"/>
    </location>
</feature>
<keyword evidence="4" id="KW-1185">Reference proteome</keyword>
<evidence type="ECO:0000259" key="2">
    <source>
        <dbReference type="Pfam" id="PF20020"/>
    </source>
</evidence>
<dbReference type="RefSeq" id="WP_370596759.1">
    <property type="nucleotide sequence ID" value="NZ_JALBUR010000064.1"/>
</dbReference>
<proteinExistence type="predicted"/>
<accession>A0AB35U661</accession>
<feature type="domain" description="DUF6431" evidence="2">
    <location>
        <begin position="10"/>
        <end position="98"/>
    </location>
</feature>
<comment type="caution">
    <text evidence="3">The sequence shown here is derived from an EMBL/GenBank/DDBJ whole genome shotgun (WGS) entry which is preliminary data.</text>
</comment>